<comment type="function">
    <text evidence="11">The pyruvate dehydrogenase complex catalyzes the overall conversion of pyruvate to acetyl-CoA and CO2.</text>
</comment>
<dbReference type="CDD" id="cd07036">
    <property type="entry name" value="TPP_PYR_E1-PDHc-beta_like"/>
    <property type="match status" value="1"/>
</dbReference>
<dbReference type="Gene3D" id="3.40.50.970">
    <property type="match status" value="1"/>
</dbReference>
<comment type="subunit">
    <text evidence="3">Heterodimer of an alpha and a beta chain.</text>
</comment>
<evidence type="ECO:0000313" key="14">
    <source>
        <dbReference type="EMBL" id="MQT14593.1"/>
    </source>
</evidence>
<protein>
    <recommendedName>
        <fullName evidence="5 11">Pyruvate dehydrogenase E1 component subunit beta</fullName>
        <ecNumber evidence="4 11">1.2.4.1</ecNumber>
    </recommendedName>
</protein>
<dbReference type="SMART" id="SM00861">
    <property type="entry name" value="Transket_pyr"/>
    <property type="match status" value="1"/>
</dbReference>
<evidence type="ECO:0000256" key="7">
    <source>
        <dbReference type="ARBA" id="ARBA00023002"/>
    </source>
</evidence>
<dbReference type="InterPro" id="IPR029061">
    <property type="entry name" value="THDP-binding"/>
</dbReference>
<dbReference type="PANTHER" id="PTHR11624">
    <property type="entry name" value="DEHYDROGENASE RELATED"/>
    <property type="match status" value="1"/>
</dbReference>
<evidence type="ECO:0000256" key="1">
    <source>
        <dbReference type="ARBA" id="ARBA00001938"/>
    </source>
</evidence>
<dbReference type="EMBL" id="VWNA01000001">
    <property type="protein sequence ID" value="MQT14593.1"/>
    <property type="molecule type" value="Genomic_DNA"/>
</dbReference>
<comment type="cofactor">
    <cofactor evidence="2 11">
        <name>thiamine diphosphate</name>
        <dbReference type="ChEBI" id="CHEBI:58937"/>
    </cofactor>
</comment>
<gene>
    <name evidence="14" type="ORF">F0357_18425</name>
</gene>
<dbReference type="EC" id="1.2.4.1" evidence="4 11"/>
<dbReference type="Proteomes" id="UP000332515">
    <property type="component" value="Unassembled WGS sequence"/>
</dbReference>
<dbReference type="Pfam" id="PF00364">
    <property type="entry name" value="Biotin_lipoyl"/>
    <property type="match status" value="1"/>
</dbReference>
<dbReference type="InterPro" id="IPR000089">
    <property type="entry name" value="Biotin_lipoyl"/>
</dbReference>
<dbReference type="FunFam" id="3.40.50.920:FF:000001">
    <property type="entry name" value="Pyruvate dehydrogenase E1 beta subunit"/>
    <property type="match status" value="1"/>
</dbReference>
<dbReference type="FunFam" id="3.40.50.970:FF:000001">
    <property type="entry name" value="Pyruvate dehydrogenase E1 beta subunit"/>
    <property type="match status" value="1"/>
</dbReference>
<dbReference type="Gene3D" id="2.40.50.100">
    <property type="match status" value="1"/>
</dbReference>
<evidence type="ECO:0000256" key="12">
    <source>
        <dbReference type="SAM" id="MobiDB-lite"/>
    </source>
</evidence>
<evidence type="ECO:0000256" key="5">
    <source>
        <dbReference type="ARBA" id="ARBA00016138"/>
    </source>
</evidence>
<organism evidence="14 15">
    <name type="scientific">Segnochrobactrum spirostomi</name>
    <dbReference type="NCBI Taxonomy" id="2608987"/>
    <lineage>
        <taxon>Bacteria</taxon>
        <taxon>Pseudomonadati</taxon>
        <taxon>Pseudomonadota</taxon>
        <taxon>Alphaproteobacteria</taxon>
        <taxon>Hyphomicrobiales</taxon>
        <taxon>Segnochrobactraceae</taxon>
        <taxon>Segnochrobactrum</taxon>
    </lineage>
</organism>
<evidence type="ECO:0000256" key="8">
    <source>
        <dbReference type="ARBA" id="ARBA00023052"/>
    </source>
</evidence>
<evidence type="ECO:0000259" key="13">
    <source>
        <dbReference type="PROSITE" id="PS50968"/>
    </source>
</evidence>
<evidence type="ECO:0000256" key="3">
    <source>
        <dbReference type="ARBA" id="ARBA00011870"/>
    </source>
</evidence>
<dbReference type="InterPro" id="IPR005475">
    <property type="entry name" value="Transketolase-like_Pyr-bd"/>
</dbReference>
<dbReference type="SUPFAM" id="SSF52518">
    <property type="entry name" value="Thiamin diphosphate-binding fold (THDP-binding)"/>
    <property type="match status" value="1"/>
</dbReference>
<dbReference type="SUPFAM" id="SSF51230">
    <property type="entry name" value="Single hybrid motif"/>
    <property type="match status" value="1"/>
</dbReference>
<keyword evidence="9 11" id="KW-0670">Pyruvate</keyword>
<evidence type="ECO:0000313" key="15">
    <source>
        <dbReference type="Proteomes" id="UP000332515"/>
    </source>
</evidence>
<dbReference type="CDD" id="cd06849">
    <property type="entry name" value="lipoyl_domain"/>
    <property type="match status" value="1"/>
</dbReference>
<evidence type="ECO:0000256" key="6">
    <source>
        <dbReference type="ARBA" id="ARBA00022823"/>
    </source>
</evidence>
<dbReference type="PANTHER" id="PTHR11624:SF96">
    <property type="entry name" value="PYRUVATE DEHYDROGENASE E1 COMPONENT SUBUNIT BETA, MITOCHONDRIAL"/>
    <property type="match status" value="1"/>
</dbReference>
<dbReference type="FunFam" id="2.40.50.100:FF:000010">
    <property type="entry name" value="Acetyltransferase component of pyruvate dehydrogenase complex"/>
    <property type="match status" value="1"/>
</dbReference>
<keyword evidence="15" id="KW-1185">Reference proteome</keyword>
<dbReference type="Gene3D" id="3.40.50.920">
    <property type="match status" value="1"/>
</dbReference>
<comment type="catalytic activity">
    <reaction evidence="11">
        <text>N(6)-[(R)-lipoyl]-L-lysyl-[protein] + pyruvate + H(+) = N(6)-[(R)-S(8)-acetyldihydrolipoyl]-L-lysyl-[protein] + CO2</text>
        <dbReference type="Rhea" id="RHEA:19189"/>
        <dbReference type="Rhea" id="RHEA-COMP:10474"/>
        <dbReference type="Rhea" id="RHEA-COMP:10478"/>
        <dbReference type="ChEBI" id="CHEBI:15361"/>
        <dbReference type="ChEBI" id="CHEBI:15378"/>
        <dbReference type="ChEBI" id="CHEBI:16526"/>
        <dbReference type="ChEBI" id="CHEBI:83099"/>
        <dbReference type="ChEBI" id="CHEBI:83111"/>
        <dbReference type="EC" id="1.2.4.1"/>
    </reaction>
</comment>
<feature type="region of interest" description="Disordered" evidence="12">
    <location>
        <begin position="83"/>
        <end position="104"/>
    </location>
</feature>
<dbReference type="PROSITE" id="PS00189">
    <property type="entry name" value="LIPOYL"/>
    <property type="match status" value="1"/>
</dbReference>
<sequence>MPIDILMPALSPTMEEGKLSKWLKKEGDTVKSGDVIAEIETDKATMEVEAVDEGTVAKILVPAGTEGVKVNTPIAVLAGEGEDASAVPAANGKDTAPAPKAEAAPAAAPVSAPAASVPAAPIAHAPVADPDVPAGTEFVTQTVREALRDAMAEEMRRDGDVFILGEEVAEYQGAYKITQGLLQEFGARRVIDTPITEHGFAGLAVGAAFNGLKPIVEFMTFNFAMQAIDQIINSAAKTHYMSGGQVTCPIVFRGPNGAAARVAAQHSQDYAAWYSQIPGLTVVQPYSAADAKGLLKAAIRSPNPVVFLENEILYGHSFEVPKLDDFVLPIGKARVARSGKDVTLVSFGIGMTYALKAAEELAGLGIDAEVIDLRTIRPMDTATVVESVKKTGRAVTIEEGFPQSGVGAEIATRIMTEAFDYLDAPVLRVTGKDVPMPYAANLEKLALPSVAEVIAAVKAVTYR</sequence>
<proteinExistence type="predicted"/>
<dbReference type="InterPro" id="IPR011053">
    <property type="entry name" value="Single_hybrid_motif"/>
</dbReference>
<dbReference type="GO" id="GO:0006086">
    <property type="term" value="P:pyruvate decarboxylation to acetyl-CoA"/>
    <property type="evidence" value="ECO:0007669"/>
    <property type="project" value="InterPro"/>
</dbReference>
<comment type="cofactor">
    <cofactor evidence="1">
        <name>(R)-lipoate</name>
        <dbReference type="ChEBI" id="CHEBI:83088"/>
    </cofactor>
</comment>
<dbReference type="InterPro" id="IPR003016">
    <property type="entry name" value="2-oxoA_DH_lipoyl-BS"/>
</dbReference>
<evidence type="ECO:0000256" key="4">
    <source>
        <dbReference type="ARBA" id="ARBA00012281"/>
    </source>
</evidence>
<keyword evidence="6" id="KW-0450">Lipoyl</keyword>
<dbReference type="InterPro" id="IPR027110">
    <property type="entry name" value="PDHB_mito-type"/>
</dbReference>
<name>A0A6A7Y5T1_9HYPH</name>
<evidence type="ECO:0000256" key="10">
    <source>
        <dbReference type="ARBA" id="ARBA00025211"/>
    </source>
</evidence>
<dbReference type="PROSITE" id="PS50968">
    <property type="entry name" value="BIOTINYL_LIPOYL"/>
    <property type="match status" value="1"/>
</dbReference>
<reference evidence="14 15" key="1">
    <citation type="submission" date="2019-09" db="EMBL/GenBank/DDBJ databases">
        <title>Segnochrobactrum spirostomi gen. nov., sp. nov., isolated from the ciliate Spirostomum cf. yagiui and description of a novel family, Segnochrobactraceae fam. nov. within the order Rhizobiales of the class Alphaproteobacteria.</title>
        <authorList>
            <person name="Akter S."/>
            <person name="Shazib S.U.A."/>
            <person name="Shin M.K."/>
        </authorList>
    </citation>
    <scope>NUCLEOTIDE SEQUENCE [LARGE SCALE GENOMIC DNA]</scope>
    <source>
        <strain evidence="14 15">Sp-1</strain>
    </source>
</reference>
<dbReference type="InterPro" id="IPR009014">
    <property type="entry name" value="Transketo_C/PFOR_II"/>
</dbReference>
<evidence type="ECO:0000256" key="9">
    <source>
        <dbReference type="ARBA" id="ARBA00023317"/>
    </source>
</evidence>
<accession>A0A6A7Y5T1</accession>
<comment type="function">
    <text evidence="10">The pyruvate dehydrogenase complex catalyzes the overall conversion of pyruvate to acetyl-CoA and CO(2). It contains multiple copies of three enzymatic components: pyruvate dehydrogenase (E1), dihydrolipoamide acetyltransferase (E2) and lipoamide dehydrogenase (E3).</text>
</comment>
<dbReference type="GO" id="GO:0004739">
    <property type="term" value="F:pyruvate dehydrogenase (acetyl-transferring) activity"/>
    <property type="evidence" value="ECO:0007669"/>
    <property type="project" value="UniProtKB-UniRule"/>
</dbReference>
<dbReference type="SUPFAM" id="SSF52922">
    <property type="entry name" value="TK C-terminal domain-like"/>
    <property type="match status" value="1"/>
</dbReference>
<keyword evidence="8 11" id="KW-0786">Thiamine pyrophosphate</keyword>
<dbReference type="NCBIfam" id="NF008854">
    <property type="entry name" value="PRK11892.1"/>
    <property type="match status" value="1"/>
</dbReference>
<keyword evidence="7 11" id="KW-0560">Oxidoreductase</keyword>
<dbReference type="Pfam" id="PF02779">
    <property type="entry name" value="Transket_pyr"/>
    <property type="match status" value="1"/>
</dbReference>
<evidence type="ECO:0000256" key="11">
    <source>
        <dbReference type="RuleBase" id="RU364074"/>
    </source>
</evidence>
<evidence type="ECO:0000256" key="2">
    <source>
        <dbReference type="ARBA" id="ARBA00001964"/>
    </source>
</evidence>
<dbReference type="AlphaFoldDB" id="A0A6A7Y5T1"/>
<dbReference type="NCBIfam" id="NF006667">
    <property type="entry name" value="PRK09212.1"/>
    <property type="match status" value="1"/>
</dbReference>
<dbReference type="RefSeq" id="WP_153485662.1">
    <property type="nucleotide sequence ID" value="NZ_VWNA01000001.1"/>
</dbReference>
<comment type="caution">
    <text evidence="14">The sequence shown here is derived from an EMBL/GenBank/DDBJ whole genome shotgun (WGS) entry which is preliminary data.</text>
</comment>
<dbReference type="InterPro" id="IPR033248">
    <property type="entry name" value="Transketolase_C"/>
</dbReference>
<dbReference type="Pfam" id="PF02780">
    <property type="entry name" value="Transketolase_C"/>
    <property type="match status" value="1"/>
</dbReference>
<feature type="domain" description="Lipoyl-binding" evidence="13">
    <location>
        <begin position="2"/>
        <end position="78"/>
    </location>
</feature>